<dbReference type="EC" id="6.3.2.2" evidence="5"/>
<sequence>MTGEMRREAAGAVVPAARHDAVSRPLGSRAEAEAYVASVCFKHGPPRLVGVELEWMAHRPDDPRALIDPVALRAALGPHAPVSLDPSSPAAPLPAGCDVTVEPGGQVEIASPPLPDLGSLTRIVDADARHLRTLLANAGLQVHPRAADPQRPARRILDLPRYRAMECVFDRVGPHGRSGMCSTSAVQVCLDSGPAERVAGRWAALHEMGPALVAAFANSPVQHRRRTGWKSTRMACWLSLDPGRTAPPPLDVPDPAQAWAGRVVDTPLLCVRGTDDWDVPPAVTFAEWVDGRRRDGSLGRDPTTADLDYHISTLFPPVRPHGHLEVRYVDGQAGRDWALPTAVLLALTSSPEIESRVREICEPTRDRWVPAARDALADPPLARAAAELFPLACDVLRGATAGDGLEWGPADVVDRLEQVTEQRVLRGLCPADEPDAHETDLEAGGPDTPFPPGLYRSESR</sequence>
<proteinExistence type="inferred from homology"/>
<name>A0A4R1HP96_PSEEN</name>
<dbReference type="UniPathway" id="UPA01014"/>
<dbReference type="AlphaFoldDB" id="A0A4R1HP96"/>
<dbReference type="HAMAP" id="MF_02034">
    <property type="entry name" value="EgtA"/>
    <property type="match status" value="1"/>
</dbReference>
<dbReference type="PANTHER" id="PTHR34378">
    <property type="entry name" value="GLUTAMATE--CYSTEINE LIGASE, CHLOROPLASTIC"/>
    <property type="match status" value="1"/>
</dbReference>
<dbReference type="GO" id="GO:0005524">
    <property type="term" value="F:ATP binding"/>
    <property type="evidence" value="ECO:0007669"/>
    <property type="project" value="UniProtKB-UniRule"/>
</dbReference>
<comment type="pathway">
    <text evidence="5">Amino-acid biosynthesis; ergothioneine biosynthesis.</text>
</comment>
<keyword evidence="3 5" id="KW-0067">ATP-binding</keyword>
<evidence type="ECO:0000256" key="2">
    <source>
        <dbReference type="ARBA" id="ARBA00022741"/>
    </source>
</evidence>
<evidence type="ECO:0000313" key="8">
    <source>
        <dbReference type="EMBL" id="TCK24354.1"/>
    </source>
</evidence>
<comment type="catalytic activity">
    <reaction evidence="4 5 6">
        <text>L-cysteine + L-glutamate + ATP = gamma-L-glutamyl-L-cysteine + ADP + phosphate + H(+)</text>
        <dbReference type="Rhea" id="RHEA:13285"/>
        <dbReference type="ChEBI" id="CHEBI:15378"/>
        <dbReference type="ChEBI" id="CHEBI:29985"/>
        <dbReference type="ChEBI" id="CHEBI:30616"/>
        <dbReference type="ChEBI" id="CHEBI:35235"/>
        <dbReference type="ChEBI" id="CHEBI:43474"/>
        <dbReference type="ChEBI" id="CHEBI:58173"/>
        <dbReference type="ChEBI" id="CHEBI:456216"/>
        <dbReference type="EC" id="6.3.2.2"/>
    </reaction>
</comment>
<comment type="function">
    <text evidence="5">Catalyzes the synthesis of gamma-glutamylcysteine (gamma-GC). This compound is used as substrate for the biosynthesis of the low-molecular thiol compound ergothioneine.</text>
</comment>
<dbReference type="Proteomes" id="UP000295560">
    <property type="component" value="Unassembled WGS sequence"/>
</dbReference>
<evidence type="ECO:0000256" key="5">
    <source>
        <dbReference type="HAMAP-Rule" id="MF_02034"/>
    </source>
</evidence>
<dbReference type="InterPro" id="IPR017809">
    <property type="entry name" value="EgtA_Actinobacteria"/>
</dbReference>
<dbReference type="PANTHER" id="PTHR34378:SF1">
    <property type="entry name" value="GLUTAMATE--CYSTEINE LIGASE, CHLOROPLASTIC"/>
    <property type="match status" value="1"/>
</dbReference>
<protein>
    <recommendedName>
        <fullName evidence="5">Glutamate--cysteine ligase EgtA</fullName>
        <ecNumber evidence="5">6.3.2.2</ecNumber>
    </recommendedName>
    <alternativeName>
        <fullName evidence="5">Gamma-glutamylcysteine synthase</fullName>
        <shortName evidence="5">GCS</shortName>
        <shortName evidence="5">Gamma-ECS</shortName>
    </alternativeName>
</protein>
<dbReference type="SUPFAM" id="SSF55931">
    <property type="entry name" value="Glutamine synthetase/guanido kinase"/>
    <property type="match status" value="1"/>
</dbReference>
<keyword evidence="9" id="KW-1185">Reference proteome</keyword>
<accession>A0A4R1HP96</accession>
<evidence type="ECO:0000256" key="3">
    <source>
        <dbReference type="ARBA" id="ARBA00022840"/>
    </source>
</evidence>
<keyword evidence="1 5" id="KW-0436">Ligase</keyword>
<evidence type="ECO:0000313" key="9">
    <source>
        <dbReference type="Proteomes" id="UP000295560"/>
    </source>
</evidence>
<dbReference type="GO" id="GO:0052699">
    <property type="term" value="P:ergothioneine biosynthetic process"/>
    <property type="evidence" value="ECO:0007669"/>
    <property type="project" value="UniProtKB-UniRule"/>
</dbReference>
<dbReference type="EMBL" id="SMFZ01000001">
    <property type="protein sequence ID" value="TCK24354.1"/>
    <property type="molecule type" value="Genomic_DNA"/>
</dbReference>
<feature type="region of interest" description="Disordered" evidence="7">
    <location>
        <begin position="428"/>
        <end position="460"/>
    </location>
</feature>
<comment type="caution">
    <text evidence="8">The sequence shown here is derived from an EMBL/GenBank/DDBJ whole genome shotgun (WGS) entry which is preliminary data.</text>
</comment>
<gene>
    <name evidence="5" type="primary">egtA</name>
    <name evidence="8" type="ORF">EV378_0126</name>
</gene>
<dbReference type="InterPro" id="IPR035434">
    <property type="entry name" value="GCL_bact_plant"/>
</dbReference>
<evidence type="ECO:0000256" key="4">
    <source>
        <dbReference type="ARBA" id="ARBA00048819"/>
    </source>
</evidence>
<keyword evidence="2 5" id="KW-0547">Nucleotide-binding</keyword>
<dbReference type="NCBIfam" id="TIGR03444">
    <property type="entry name" value="EgtA_Cys_ligase"/>
    <property type="match status" value="1"/>
</dbReference>
<dbReference type="Gene3D" id="3.30.590.20">
    <property type="match status" value="1"/>
</dbReference>
<feature type="region of interest" description="Disordered" evidence="7">
    <location>
        <begin position="1"/>
        <end position="25"/>
    </location>
</feature>
<evidence type="ECO:0000256" key="7">
    <source>
        <dbReference type="SAM" id="MobiDB-lite"/>
    </source>
</evidence>
<reference evidence="8 9" key="1">
    <citation type="submission" date="2019-03" db="EMBL/GenBank/DDBJ databases">
        <title>Sequencing the genomes of 1000 actinobacteria strains.</title>
        <authorList>
            <person name="Klenk H.-P."/>
        </authorList>
    </citation>
    <scope>NUCLEOTIDE SEQUENCE [LARGE SCALE GENOMIC DNA]</scope>
    <source>
        <strain evidence="8 9">DSM 44969</strain>
    </source>
</reference>
<dbReference type="InterPro" id="IPR014746">
    <property type="entry name" value="Gln_synth/guanido_kin_cat_dom"/>
</dbReference>
<evidence type="ECO:0000256" key="6">
    <source>
        <dbReference type="PIRNR" id="PIRNR017901"/>
    </source>
</evidence>
<dbReference type="GO" id="GO:0006750">
    <property type="term" value="P:glutathione biosynthetic process"/>
    <property type="evidence" value="ECO:0007669"/>
    <property type="project" value="UniProtKB-UniRule"/>
</dbReference>
<comment type="similarity">
    <text evidence="5 6">Belongs to the glutamate--cysteine ligase type 2 family. EgtA subfamily.</text>
</comment>
<dbReference type="PIRSF" id="PIRSF017901">
    <property type="entry name" value="GCL"/>
    <property type="match status" value="1"/>
</dbReference>
<dbReference type="RefSeq" id="WP_243653200.1">
    <property type="nucleotide sequence ID" value="NZ_SMFZ01000001.1"/>
</dbReference>
<dbReference type="Pfam" id="PF04107">
    <property type="entry name" value="GCS2"/>
    <property type="match status" value="1"/>
</dbReference>
<organism evidence="8 9">
    <name type="scientific">Pseudonocardia endophytica</name>
    <dbReference type="NCBI Taxonomy" id="401976"/>
    <lineage>
        <taxon>Bacteria</taxon>
        <taxon>Bacillati</taxon>
        <taxon>Actinomycetota</taxon>
        <taxon>Actinomycetes</taxon>
        <taxon>Pseudonocardiales</taxon>
        <taxon>Pseudonocardiaceae</taxon>
        <taxon>Pseudonocardia</taxon>
    </lineage>
</organism>
<dbReference type="InterPro" id="IPR006336">
    <property type="entry name" value="GCS2"/>
</dbReference>
<evidence type="ECO:0000256" key="1">
    <source>
        <dbReference type="ARBA" id="ARBA00022598"/>
    </source>
</evidence>
<dbReference type="GO" id="GO:0004357">
    <property type="term" value="F:glutamate-cysteine ligase activity"/>
    <property type="evidence" value="ECO:0007669"/>
    <property type="project" value="UniProtKB-UniRule"/>
</dbReference>